<gene>
    <name evidence="1" type="ORF">ACFFF7_16000</name>
</gene>
<dbReference type="EMBL" id="JBHLTL010000011">
    <property type="protein sequence ID" value="MFC0590908.1"/>
    <property type="molecule type" value="Genomic_DNA"/>
</dbReference>
<dbReference type="Proteomes" id="UP001589943">
    <property type="component" value="Unassembled WGS sequence"/>
</dbReference>
<evidence type="ECO:0000313" key="2">
    <source>
        <dbReference type="Proteomes" id="UP001589943"/>
    </source>
</evidence>
<organism evidence="1 2">
    <name type="scientific">Novosphingobium aquiterrae</name>
    <dbReference type="NCBI Taxonomy" id="624388"/>
    <lineage>
        <taxon>Bacteria</taxon>
        <taxon>Pseudomonadati</taxon>
        <taxon>Pseudomonadota</taxon>
        <taxon>Alphaproteobacteria</taxon>
        <taxon>Sphingomonadales</taxon>
        <taxon>Sphingomonadaceae</taxon>
        <taxon>Novosphingobium</taxon>
    </lineage>
</organism>
<sequence length="144" mass="16382">MGRSVSYPSGALVAFTTVEVDDDDANERDLDFEYEWLREDLRTRAAAAFPSLGDHDGWRGREDRILLRNTFADFGVSVYGGLVAVWIAERDDGAYWDAEWRTARSPRAQHWLSQIAPRFDALFGDYDCLGHMSNGEGVYRRRAA</sequence>
<evidence type="ECO:0000313" key="1">
    <source>
        <dbReference type="EMBL" id="MFC0590908.1"/>
    </source>
</evidence>
<proteinExistence type="predicted"/>
<accession>A0ABV6PPI1</accession>
<dbReference type="RefSeq" id="WP_379482333.1">
    <property type="nucleotide sequence ID" value="NZ_JBHLTL010000011.1"/>
</dbReference>
<name>A0ABV6PPI1_9SPHN</name>
<keyword evidence="2" id="KW-1185">Reference proteome</keyword>
<reference evidence="1 2" key="1">
    <citation type="submission" date="2024-09" db="EMBL/GenBank/DDBJ databases">
        <authorList>
            <person name="Sun Q."/>
            <person name="Mori K."/>
        </authorList>
    </citation>
    <scope>NUCLEOTIDE SEQUENCE [LARGE SCALE GENOMIC DNA]</scope>
    <source>
        <strain evidence="1 2">NCAIM B.02537</strain>
    </source>
</reference>
<comment type="caution">
    <text evidence="1">The sequence shown here is derived from an EMBL/GenBank/DDBJ whole genome shotgun (WGS) entry which is preliminary data.</text>
</comment>
<protein>
    <submittedName>
        <fullName evidence="1">Uncharacterized protein</fullName>
    </submittedName>
</protein>